<protein>
    <submittedName>
        <fullName evidence="1">Uncharacterized protein</fullName>
    </submittedName>
</protein>
<organism evidence="1 2">
    <name type="scientific">Vaccinium darrowii</name>
    <dbReference type="NCBI Taxonomy" id="229202"/>
    <lineage>
        <taxon>Eukaryota</taxon>
        <taxon>Viridiplantae</taxon>
        <taxon>Streptophyta</taxon>
        <taxon>Embryophyta</taxon>
        <taxon>Tracheophyta</taxon>
        <taxon>Spermatophyta</taxon>
        <taxon>Magnoliopsida</taxon>
        <taxon>eudicotyledons</taxon>
        <taxon>Gunneridae</taxon>
        <taxon>Pentapetalae</taxon>
        <taxon>asterids</taxon>
        <taxon>Ericales</taxon>
        <taxon>Ericaceae</taxon>
        <taxon>Vaccinioideae</taxon>
        <taxon>Vaccinieae</taxon>
        <taxon>Vaccinium</taxon>
    </lineage>
</organism>
<evidence type="ECO:0000313" key="1">
    <source>
        <dbReference type="EMBL" id="KAH7836051.1"/>
    </source>
</evidence>
<evidence type="ECO:0000313" key="2">
    <source>
        <dbReference type="Proteomes" id="UP000828048"/>
    </source>
</evidence>
<comment type="caution">
    <text evidence="1">The sequence shown here is derived from an EMBL/GenBank/DDBJ whole genome shotgun (WGS) entry which is preliminary data.</text>
</comment>
<sequence length="148" mass="15620">MGCLKIWAVVAAVMVAAVATKGTEGQSTVSCAQKLVPCANYINSTNPPTSCCNPLRDTVTNELSCLCNLYNTPGLLDSLNLNITQALLLASRCNISADLNSCLKASAPSSIFGLTPPVTPGKDSNGVGRITWTRMSTILLFLTSMMLY</sequence>
<dbReference type="EMBL" id="CM037152">
    <property type="protein sequence ID" value="KAH7836051.1"/>
    <property type="molecule type" value="Genomic_DNA"/>
</dbReference>
<gene>
    <name evidence="1" type="ORF">Vadar_032306</name>
</gene>
<reference evidence="1 2" key="1">
    <citation type="journal article" date="2021" name="Hortic Res">
        <title>High-quality reference genome and annotation aids understanding of berry development for evergreen blueberry (Vaccinium darrowii).</title>
        <authorList>
            <person name="Yu J."/>
            <person name="Hulse-Kemp A.M."/>
            <person name="Babiker E."/>
            <person name="Staton M."/>
        </authorList>
    </citation>
    <scope>NUCLEOTIDE SEQUENCE [LARGE SCALE GENOMIC DNA]</scope>
    <source>
        <strain evidence="2">cv. NJ 8807/NJ 8810</strain>
        <tissue evidence="1">Young leaf</tissue>
    </source>
</reference>
<dbReference type="Proteomes" id="UP000828048">
    <property type="component" value="Chromosome 2"/>
</dbReference>
<proteinExistence type="predicted"/>
<name>A0ACB7X5W2_9ERIC</name>
<accession>A0ACB7X5W2</accession>
<keyword evidence="2" id="KW-1185">Reference proteome</keyword>